<protein>
    <recommendedName>
        <fullName evidence="4">F-box domain-containing protein</fullName>
    </recommendedName>
</protein>
<comment type="caution">
    <text evidence="2">The sequence shown here is derived from an EMBL/GenBank/DDBJ whole genome shotgun (WGS) entry which is preliminary data.</text>
</comment>
<evidence type="ECO:0008006" key="4">
    <source>
        <dbReference type="Google" id="ProtNLM"/>
    </source>
</evidence>
<sequence length="490" mass="56180">MLLQKDGNGLFAALPTEICHFVLEYMDKESRDAFARCSRHCYAIAFPARFSGVKLSEVNHRLWLKLFARGWLSPLARWIHTVVLDITDIKYITSLPQKLTIFPALRNLTLNIHAVKTFEGNVFNVLFSSLSTLPFYNNLIYLSLNWYGYRTHFEAAEIMYLGSSGAARQQQEIRKEATMRDGYERDLVSGWCPHAKDMLGPHLSKVEVIEKTLSGELYFPKNLQSLELGMGCLSSYYLTPLLNCSMVTTLIFDSFFQELRDTKELTNSLQFPTVKNLVFNIISIYSDTTLIGKYFPNVEFIAVTRSCSIYWTDFIKSLPQVKTFTLPWPMRRWRYMEKSLLELGIDELLIIGHIPLFPTISFSGNYEIEGGHQKYISATCRTAPNNNSEDRFNWEGDLDYKPEDMKLPDFQEEMLAALDAEDEMSSGDEIEPRSEGSEYEDSGSDDYELSTDEEEEEGFCGDSEYWESGDEVQDESEEDSDLDLDGSGSR</sequence>
<reference evidence="2 3" key="1">
    <citation type="submission" date="2023-08" db="EMBL/GenBank/DDBJ databases">
        <authorList>
            <person name="Palmer J.M."/>
        </authorList>
    </citation>
    <scope>NUCLEOTIDE SEQUENCE [LARGE SCALE GENOMIC DNA]</scope>
    <source>
        <strain evidence="2 3">TWF481</strain>
    </source>
</reference>
<dbReference type="AlphaFoldDB" id="A0AAV9VXC8"/>
<organism evidence="2 3">
    <name type="scientific">Arthrobotrys musiformis</name>
    <dbReference type="NCBI Taxonomy" id="47236"/>
    <lineage>
        <taxon>Eukaryota</taxon>
        <taxon>Fungi</taxon>
        <taxon>Dikarya</taxon>
        <taxon>Ascomycota</taxon>
        <taxon>Pezizomycotina</taxon>
        <taxon>Orbiliomycetes</taxon>
        <taxon>Orbiliales</taxon>
        <taxon>Orbiliaceae</taxon>
        <taxon>Arthrobotrys</taxon>
    </lineage>
</organism>
<gene>
    <name evidence="2" type="ORF">TWF481_011019</name>
</gene>
<accession>A0AAV9VXC8</accession>
<feature type="region of interest" description="Disordered" evidence="1">
    <location>
        <begin position="421"/>
        <end position="490"/>
    </location>
</feature>
<keyword evidence="3" id="KW-1185">Reference proteome</keyword>
<dbReference type="EMBL" id="JAVHJL010000008">
    <property type="protein sequence ID" value="KAK6498427.1"/>
    <property type="molecule type" value="Genomic_DNA"/>
</dbReference>
<evidence type="ECO:0000256" key="1">
    <source>
        <dbReference type="SAM" id="MobiDB-lite"/>
    </source>
</evidence>
<evidence type="ECO:0000313" key="2">
    <source>
        <dbReference type="EMBL" id="KAK6498427.1"/>
    </source>
</evidence>
<evidence type="ECO:0000313" key="3">
    <source>
        <dbReference type="Proteomes" id="UP001370758"/>
    </source>
</evidence>
<name>A0AAV9VXC8_9PEZI</name>
<dbReference type="Proteomes" id="UP001370758">
    <property type="component" value="Unassembled WGS sequence"/>
</dbReference>
<feature type="compositionally biased region" description="Acidic residues" evidence="1">
    <location>
        <begin position="437"/>
        <end position="484"/>
    </location>
</feature>
<proteinExistence type="predicted"/>